<feature type="coiled-coil region" evidence="1">
    <location>
        <begin position="264"/>
        <end position="305"/>
    </location>
</feature>
<evidence type="ECO:0000256" key="1">
    <source>
        <dbReference type="SAM" id="Coils"/>
    </source>
</evidence>
<accession>A0A183ACV2</accession>
<sequence>MQLILICADIHYARVFALSHHSTAHWEINTILAERDELYEILRVNEEMDSARFANTQALIHFKQDSANEQQRLRQRIAALEEELEESMCRINQMNTEHSELKDRMLKLQGERENLEHQLESTRQKCDRELVAAKEEYAEREKQIIESERMTIGKLQSNCVEQAAKEVEMKREVEDLHRKLLSLQCDLEKLRTENTNLIFQQSEKERLWTDNHEAAIRQKILEKDAEIIQLNEKHMREIADLSERFARDGKESASEIRSCYMERVVELQKMLEHKECEFANALAEFRELNQKMDELLARTNLNEQEQQQHQQHHQQQQSIYQAVMNKLAELRPVTTHKCCCPPDETNESVEILGNMLRQELQQERERANSERSEAEKVRKNFEEYRTDCDRRFLTCTLEIERMKMSHEAELFKVHCKNDEKFARIVAQNATELAESKEKLLSQHTDELHRERLSNSEAFEKGLQCTSQILTELVKESSVLLENWSSRFNENGTSETTLGERFIVPEKEGIEHVLGGNELHSENPSFRAFVAQLLLISREKMRQLVCLIDHTLTEAKQHLEENRIQLEQKRVEAESTVRQLEHKAQLDLEKAEQRHIIEYQKKLQQINDKSGEAHLIAQLKRKDEELAELRAQLDTLESQTREKVKAEMRFEHEKELESKLLESAKSIQNHDCLSGSAATRVVIDLKNRVHRLREENLSLRRLLLRRLPQKGYTGVPILENYNSLLLHRLLNSEEKCPAVVNRDTCEMTSFEF</sequence>
<keyword evidence="1" id="KW-0175">Coiled coil</keyword>
<feature type="coiled-coil region" evidence="1">
    <location>
        <begin position="353"/>
        <end position="387"/>
    </location>
</feature>
<organism evidence="4">
    <name type="scientific">Echinostoma caproni</name>
    <dbReference type="NCBI Taxonomy" id="27848"/>
    <lineage>
        <taxon>Eukaryota</taxon>
        <taxon>Metazoa</taxon>
        <taxon>Spiralia</taxon>
        <taxon>Lophotrochozoa</taxon>
        <taxon>Platyhelminthes</taxon>
        <taxon>Trematoda</taxon>
        <taxon>Digenea</taxon>
        <taxon>Plagiorchiida</taxon>
        <taxon>Echinostomata</taxon>
        <taxon>Echinostomatoidea</taxon>
        <taxon>Echinostomatidae</taxon>
        <taxon>Echinostoma</taxon>
    </lineage>
</organism>
<gene>
    <name evidence="2" type="ORF">ECPE_LOCUS4787</name>
</gene>
<dbReference type="WBParaSite" id="ECPE_0000479901-mRNA-1">
    <property type="protein sequence ID" value="ECPE_0000479901-mRNA-1"/>
    <property type="gene ID" value="ECPE_0000479901"/>
</dbReference>
<dbReference type="Proteomes" id="UP000272942">
    <property type="component" value="Unassembled WGS sequence"/>
</dbReference>
<dbReference type="AlphaFoldDB" id="A0A183ACV2"/>
<dbReference type="EMBL" id="UZAN01041638">
    <property type="protein sequence ID" value="VDP73630.1"/>
    <property type="molecule type" value="Genomic_DNA"/>
</dbReference>
<feature type="coiled-coil region" evidence="1">
    <location>
        <begin position="551"/>
        <end position="582"/>
    </location>
</feature>
<keyword evidence="3" id="KW-1185">Reference proteome</keyword>
<feature type="coiled-coil region" evidence="1">
    <location>
        <begin position="611"/>
        <end position="645"/>
    </location>
</feature>
<evidence type="ECO:0000313" key="2">
    <source>
        <dbReference type="EMBL" id="VDP73630.1"/>
    </source>
</evidence>
<proteinExistence type="predicted"/>
<dbReference type="OrthoDB" id="6280273at2759"/>
<evidence type="ECO:0000313" key="4">
    <source>
        <dbReference type="WBParaSite" id="ECPE_0000479901-mRNA-1"/>
    </source>
</evidence>
<protein>
    <submittedName>
        <fullName evidence="4">Coiled-coil domain-containing protein 171</fullName>
    </submittedName>
</protein>
<name>A0A183ACV2_9TREM</name>
<reference evidence="2 3" key="2">
    <citation type="submission" date="2018-11" db="EMBL/GenBank/DDBJ databases">
        <authorList>
            <consortium name="Pathogen Informatics"/>
        </authorList>
    </citation>
    <scope>NUCLEOTIDE SEQUENCE [LARGE SCALE GENOMIC DNA]</scope>
    <source>
        <strain evidence="2 3">Egypt</strain>
    </source>
</reference>
<evidence type="ECO:0000313" key="3">
    <source>
        <dbReference type="Proteomes" id="UP000272942"/>
    </source>
</evidence>
<reference evidence="4" key="1">
    <citation type="submission" date="2016-06" db="UniProtKB">
        <authorList>
            <consortium name="WormBaseParasite"/>
        </authorList>
    </citation>
    <scope>IDENTIFICATION</scope>
</reference>
<feature type="coiled-coil region" evidence="1">
    <location>
        <begin position="63"/>
        <end position="193"/>
    </location>
</feature>